<name>A0ABW1S5Y9_9PROT</name>
<sequence>MSIWKRLLDSAQRVFDPHSDDDLPEREGGEMCAPAPHDVGFTAAVVGLGAKLAKADGEVTDSEVAVFSQVFRAAPEDAASVRRVFNIARQTVRGYEGYASRIARRYGDRPCLLEGVLDGLFYIAGADGVVTLDEMLYLQRVSSIFGFSDADFRRIKASHLGAQPDDPYEILGVAHTADFNTIRVAYRKLMADNHPDRVVTNGAPREFEHRAHEKAAAITGAYAKIRAERGMLMRAD</sequence>
<dbReference type="InterPro" id="IPR001623">
    <property type="entry name" value="DnaJ_domain"/>
</dbReference>
<dbReference type="InterPro" id="IPR007791">
    <property type="entry name" value="DjlA_N"/>
</dbReference>
<proteinExistence type="predicted"/>
<dbReference type="SMART" id="SM00271">
    <property type="entry name" value="DnaJ"/>
    <property type="match status" value="1"/>
</dbReference>
<accession>A0ABW1S5Y9</accession>
<dbReference type="InterPro" id="IPR029024">
    <property type="entry name" value="TerB-like"/>
</dbReference>
<dbReference type="CDD" id="cd07316">
    <property type="entry name" value="terB_like_DjlA"/>
    <property type="match status" value="1"/>
</dbReference>
<feature type="domain" description="J" evidence="1">
    <location>
        <begin position="166"/>
        <end position="236"/>
    </location>
</feature>
<gene>
    <name evidence="2" type="ORF">ACFQDM_02845</name>
</gene>
<dbReference type="SUPFAM" id="SSF158682">
    <property type="entry name" value="TerB-like"/>
    <property type="match status" value="1"/>
</dbReference>
<evidence type="ECO:0000313" key="3">
    <source>
        <dbReference type="Proteomes" id="UP001596303"/>
    </source>
</evidence>
<evidence type="ECO:0000259" key="1">
    <source>
        <dbReference type="PROSITE" id="PS50076"/>
    </source>
</evidence>
<reference evidence="3" key="1">
    <citation type="journal article" date="2019" name="Int. J. Syst. Evol. Microbiol.">
        <title>The Global Catalogue of Microorganisms (GCM) 10K type strain sequencing project: providing services to taxonomists for standard genome sequencing and annotation.</title>
        <authorList>
            <consortium name="The Broad Institute Genomics Platform"/>
            <consortium name="The Broad Institute Genome Sequencing Center for Infectious Disease"/>
            <person name="Wu L."/>
            <person name="Ma J."/>
        </authorList>
    </citation>
    <scope>NUCLEOTIDE SEQUENCE [LARGE SCALE GENOMIC DNA]</scope>
    <source>
        <strain evidence="3">CGMCC-1.15741</strain>
    </source>
</reference>
<comment type="caution">
    <text evidence="2">The sequence shown here is derived from an EMBL/GenBank/DDBJ whole genome shotgun (WGS) entry which is preliminary data.</text>
</comment>
<dbReference type="Pfam" id="PF05099">
    <property type="entry name" value="TerB"/>
    <property type="match status" value="1"/>
</dbReference>
<organism evidence="2 3">
    <name type="scientific">Ponticaulis profundi</name>
    <dbReference type="NCBI Taxonomy" id="2665222"/>
    <lineage>
        <taxon>Bacteria</taxon>
        <taxon>Pseudomonadati</taxon>
        <taxon>Pseudomonadota</taxon>
        <taxon>Alphaproteobacteria</taxon>
        <taxon>Hyphomonadales</taxon>
        <taxon>Hyphomonadaceae</taxon>
        <taxon>Ponticaulis</taxon>
    </lineage>
</organism>
<protein>
    <submittedName>
        <fullName evidence="2">TerB family tellurite resistance protein</fullName>
    </submittedName>
</protein>
<dbReference type="InterPro" id="IPR036869">
    <property type="entry name" value="J_dom_sf"/>
</dbReference>
<dbReference type="Pfam" id="PF00226">
    <property type="entry name" value="DnaJ"/>
    <property type="match status" value="1"/>
</dbReference>
<dbReference type="Gene3D" id="1.10.3680.10">
    <property type="entry name" value="TerB-like"/>
    <property type="match status" value="1"/>
</dbReference>
<keyword evidence="3" id="KW-1185">Reference proteome</keyword>
<dbReference type="Proteomes" id="UP001596303">
    <property type="component" value="Unassembled WGS sequence"/>
</dbReference>
<dbReference type="Gene3D" id="1.10.287.110">
    <property type="entry name" value="DnaJ domain"/>
    <property type="match status" value="1"/>
</dbReference>
<dbReference type="CDD" id="cd06257">
    <property type="entry name" value="DnaJ"/>
    <property type="match status" value="1"/>
</dbReference>
<evidence type="ECO:0000313" key="2">
    <source>
        <dbReference type="EMBL" id="MFC6196995.1"/>
    </source>
</evidence>
<dbReference type="EMBL" id="JBHSSW010000003">
    <property type="protein sequence ID" value="MFC6196995.1"/>
    <property type="molecule type" value="Genomic_DNA"/>
</dbReference>
<dbReference type="RefSeq" id="WP_377375178.1">
    <property type="nucleotide sequence ID" value="NZ_JBHSSW010000003.1"/>
</dbReference>
<dbReference type="PROSITE" id="PS50076">
    <property type="entry name" value="DNAJ_2"/>
    <property type="match status" value="1"/>
</dbReference>
<dbReference type="SUPFAM" id="SSF46565">
    <property type="entry name" value="Chaperone J-domain"/>
    <property type="match status" value="1"/>
</dbReference>